<dbReference type="InterPro" id="IPR016169">
    <property type="entry name" value="FAD-bd_PCMH_sub2"/>
</dbReference>
<organism evidence="5 6">
    <name type="scientific">Diplodia corticola</name>
    <dbReference type="NCBI Taxonomy" id="236234"/>
    <lineage>
        <taxon>Eukaryota</taxon>
        <taxon>Fungi</taxon>
        <taxon>Dikarya</taxon>
        <taxon>Ascomycota</taxon>
        <taxon>Pezizomycotina</taxon>
        <taxon>Dothideomycetes</taxon>
        <taxon>Dothideomycetes incertae sedis</taxon>
        <taxon>Botryosphaeriales</taxon>
        <taxon>Botryosphaeriaceae</taxon>
        <taxon>Diplodia</taxon>
    </lineage>
</organism>
<protein>
    <submittedName>
        <fullName evidence="5">Fad binding domain-containing protein</fullName>
    </submittedName>
</protein>
<evidence type="ECO:0000313" key="6">
    <source>
        <dbReference type="Proteomes" id="UP000183809"/>
    </source>
</evidence>
<accession>A0A1J9QMS1</accession>
<gene>
    <name evidence="5" type="ORF">BKCO1_8300024</name>
</gene>
<evidence type="ECO:0000313" key="5">
    <source>
        <dbReference type="EMBL" id="OJD29370.1"/>
    </source>
</evidence>
<keyword evidence="2" id="KW-0285">Flavoprotein</keyword>
<dbReference type="OrthoDB" id="2151789at2759"/>
<comment type="similarity">
    <text evidence="1">Belongs to the oxygen-dependent FAD-linked oxidoreductase family.</text>
</comment>
<dbReference type="PANTHER" id="PTHR42973:SF53">
    <property type="entry name" value="FAD-BINDING PCMH-TYPE DOMAIN-CONTAINING PROTEIN-RELATED"/>
    <property type="match status" value="1"/>
</dbReference>
<evidence type="ECO:0000256" key="4">
    <source>
        <dbReference type="ARBA" id="ARBA00023002"/>
    </source>
</evidence>
<dbReference type="STRING" id="236234.A0A1J9QMS1"/>
<dbReference type="GO" id="GO:0016491">
    <property type="term" value="F:oxidoreductase activity"/>
    <property type="evidence" value="ECO:0007669"/>
    <property type="project" value="UniProtKB-KW"/>
</dbReference>
<dbReference type="InterPro" id="IPR036318">
    <property type="entry name" value="FAD-bd_PCMH-like_sf"/>
</dbReference>
<dbReference type="RefSeq" id="XP_020125630.1">
    <property type="nucleotide sequence ID" value="XM_020279518.1"/>
</dbReference>
<reference evidence="5 6" key="1">
    <citation type="submission" date="2016-10" db="EMBL/GenBank/DDBJ databases">
        <title>Proteomics and genomics reveal pathogen-plant mechanisms compatible with a hemibiotrophic lifestyle of Diplodia corticola.</title>
        <authorList>
            <person name="Fernandes I."/>
            <person name="De Jonge R."/>
            <person name="Van De Peer Y."/>
            <person name="Devreese B."/>
            <person name="Alves A."/>
            <person name="Esteves A.C."/>
        </authorList>
    </citation>
    <scope>NUCLEOTIDE SEQUENCE [LARGE SCALE GENOMIC DNA]</scope>
    <source>
        <strain evidence="5 6">CBS 112549</strain>
    </source>
</reference>
<keyword evidence="6" id="KW-1185">Reference proteome</keyword>
<evidence type="ECO:0000256" key="3">
    <source>
        <dbReference type="ARBA" id="ARBA00022827"/>
    </source>
</evidence>
<dbReference type="Proteomes" id="UP000183809">
    <property type="component" value="Unassembled WGS sequence"/>
</dbReference>
<dbReference type="PANTHER" id="PTHR42973">
    <property type="entry name" value="BINDING OXIDOREDUCTASE, PUTATIVE (AFU_ORTHOLOGUE AFUA_1G17690)-RELATED"/>
    <property type="match status" value="1"/>
</dbReference>
<dbReference type="AlphaFoldDB" id="A0A1J9QMS1"/>
<evidence type="ECO:0000256" key="2">
    <source>
        <dbReference type="ARBA" id="ARBA00022630"/>
    </source>
</evidence>
<dbReference type="GeneID" id="31019781"/>
<dbReference type="GO" id="GO:0050660">
    <property type="term" value="F:flavin adenine dinucleotide binding"/>
    <property type="evidence" value="ECO:0007669"/>
    <property type="project" value="InterPro"/>
</dbReference>
<keyword evidence="4" id="KW-0560">Oxidoreductase</keyword>
<dbReference type="Gene3D" id="3.30.465.10">
    <property type="match status" value="1"/>
</dbReference>
<dbReference type="SUPFAM" id="SSF56176">
    <property type="entry name" value="FAD-binding/transporter-associated domain-like"/>
    <property type="match status" value="1"/>
</dbReference>
<proteinExistence type="inferred from homology"/>
<dbReference type="EMBL" id="MNUE01000083">
    <property type="protein sequence ID" value="OJD29370.1"/>
    <property type="molecule type" value="Genomic_DNA"/>
</dbReference>
<name>A0A1J9QMS1_9PEZI</name>
<keyword evidence="3" id="KW-0274">FAD</keyword>
<dbReference type="InterPro" id="IPR050416">
    <property type="entry name" value="FAD-linked_Oxidoreductase"/>
</dbReference>
<comment type="caution">
    <text evidence="5">The sequence shown here is derived from an EMBL/GenBank/DDBJ whole genome shotgun (WGS) entry which is preliminary data.</text>
</comment>
<sequence length="159" mass="17027">MALNGLTQLNILDEGLVELGPGNLWEKACNALGGVGRYMIGGRMKSIGVPGLSSIGGVHWFSNKYGDAVDNVMSYDVVLGSGLQVVAYWHLSAAPLLMSQLTCQSRGAGRPVYAETGPMLVTKLMASSPVKNHVIQLKEVLFQKRQRKSSITALPPRSS</sequence>
<evidence type="ECO:0000256" key="1">
    <source>
        <dbReference type="ARBA" id="ARBA00005466"/>
    </source>
</evidence>